<evidence type="ECO:0000313" key="2">
    <source>
        <dbReference type="Proteomes" id="UP000644140"/>
    </source>
</evidence>
<dbReference type="AlphaFoldDB" id="A0A8B5S8F8"/>
<dbReference type="EMBL" id="CP092085">
    <property type="protein sequence ID" value="UUN98985.1"/>
    <property type="molecule type" value="Genomic_DNA"/>
</dbReference>
<accession>A0A8B5S8F8</accession>
<organism evidence="1 2">
    <name type="scientific">Acinetobacter bereziniae</name>
    <name type="common">Acinetobacter genomosp. 10</name>
    <dbReference type="NCBI Taxonomy" id="106648"/>
    <lineage>
        <taxon>Bacteria</taxon>
        <taxon>Pseudomonadati</taxon>
        <taxon>Pseudomonadota</taxon>
        <taxon>Gammaproteobacteria</taxon>
        <taxon>Moraxellales</taxon>
        <taxon>Moraxellaceae</taxon>
        <taxon>Acinetobacter</taxon>
    </lineage>
</organism>
<dbReference type="RefSeq" id="WP_042090024.1">
    <property type="nucleotide sequence ID" value="NZ_BKNL01000016.1"/>
</dbReference>
<proteinExistence type="predicted"/>
<name>A0A8B5S8F8_ACIBZ</name>
<dbReference type="Proteomes" id="UP000644140">
    <property type="component" value="Chromosome"/>
</dbReference>
<reference evidence="1" key="1">
    <citation type="submission" date="2022-02" db="EMBL/GenBank/DDBJ databases">
        <title>Characterization of Tn125 harboring carbapenem-resistant Acinetobacter bereziniae clinical isolates.</title>
        <authorList>
            <person name="Wong N.-K."/>
            <person name="Pan Q."/>
        </authorList>
    </citation>
    <scope>NUCLEOTIDE SEQUENCE</scope>
    <source>
        <strain evidence="1">GD03393</strain>
    </source>
</reference>
<protein>
    <submittedName>
        <fullName evidence="1">Uncharacterized protein</fullName>
    </submittedName>
</protein>
<sequence>MAVHDFLFSYTVLPKTSVFKKSADDMRSKIAEIKVSSWVKYTGVEVFSGELDLTGIDQNKRVQAMDIIKNTINEILIKNQCVSKVMVNVILMVDQLGKPMHFTIWN</sequence>
<gene>
    <name evidence="1" type="ORF">I9054_005910</name>
</gene>
<evidence type="ECO:0000313" key="1">
    <source>
        <dbReference type="EMBL" id="UUN98985.1"/>
    </source>
</evidence>